<dbReference type="PATRIC" id="fig|1423734.3.peg.2311"/>
<evidence type="ECO:0008006" key="4">
    <source>
        <dbReference type="Google" id="ProtNLM"/>
    </source>
</evidence>
<keyword evidence="3" id="KW-1185">Reference proteome</keyword>
<evidence type="ECO:0000313" key="2">
    <source>
        <dbReference type="EMBL" id="KRM36881.1"/>
    </source>
</evidence>
<evidence type="ECO:0000313" key="3">
    <source>
        <dbReference type="Proteomes" id="UP000051236"/>
    </source>
</evidence>
<proteinExistence type="predicted"/>
<feature type="transmembrane region" description="Helical" evidence="1">
    <location>
        <begin position="12"/>
        <end position="35"/>
    </location>
</feature>
<organism evidence="2 3">
    <name type="scientific">Agrilactobacillus composti DSM 18527 = JCM 14202</name>
    <dbReference type="NCBI Taxonomy" id="1423734"/>
    <lineage>
        <taxon>Bacteria</taxon>
        <taxon>Bacillati</taxon>
        <taxon>Bacillota</taxon>
        <taxon>Bacilli</taxon>
        <taxon>Lactobacillales</taxon>
        <taxon>Lactobacillaceae</taxon>
        <taxon>Agrilactobacillus</taxon>
    </lineage>
</organism>
<dbReference type="eggNOG" id="ENOG5030ARB">
    <property type="taxonomic scope" value="Bacteria"/>
</dbReference>
<dbReference type="EMBL" id="AZGA01000001">
    <property type="protein sequence ID" value="KRM36881.1"/>
    <property type="molecule type" value="Genomic_DNA"/>
</dbReference>
<feature type="transmembrane region" description="Helical" evidence="1">
    <location>
        <begin position="65"/>
        <end position="83"/>
    </location>
</feature>
<feature type="transmembrane region" description="Helical" evidence="1">
    <location>
        <begin position="89"/>
        <end position="108"/>
    </location>
</feature>
<dbReference type="STRING" id="1423734.FC83_GL002287"/>
<keyword evidence="1" id="KW-0812">Transmembrane</keyword>
<dbReference type="Proteomes" id="UP000051236">
    <property type="component" value="Unassembled WGS sequence"/>
</dbReference>
<keyword evidence="1" id="KW-0472">Membrane</keyword>
<reference evidence="2 3" key="1">
    <citation type="journal article" date="2015" name="Genome Announc.">
        <title>Expanding the biotechnology potential of lactobacilli through comparative genomics of 213 strains and associated genera.</title>
        <authorList>
            <person name="Sun Z."/>
            <person name="Harris H.M."/>
            <person name="McCann A."/>
            <person name="Guo C."/>
            <person name="Argimon S."/>
            <person name="Zhang W."/>
            <person name="Yang X."/>
            <person name="Jeffery I.B."/>
            <person name="Cooney J.C."/>
            <person name="Kagawa T.F."/>
            <person name="Liu W."/>
            <person name="Song Y."/>
            <person name="Salvetti E."/>
            <person name="Wrobel A."/>
            <person name="Rasinkangas P."/>
            <person name="Parkhill J."/>
            <person name="Rea M.C."/>
            <person name="O'Sullivan O."/>
            <person name="Ritari J."/>
            <person name="Douillard F.P."/>
            <person name="Paul Ross R."/>
            <person name="Yang R."/>
            <person name="Briner A.E."/>
            <person name="Felis G.E."/>
            <person name="de Vos W.M."/>
            <person name="Barrangou R."/>
            <person name="Klaenhammer T.R."/>
            <person name="Caufield P.W."/>
            <person name="Cui Y."/>
            <person name="Zhang H."/>
            <person name="O'Toole P.W."/>
        </authorList>
    </citation>
    <scope>NUCLEOTIDE SEQUENCE [LARGE SCALE GENOMIC DNA]</scope>
    <source>
        <strain evidence="2 3">DSM 18527</strain>
    </source>
</reference>
<protein>
    <recommendedName>
        <fullName evidence="4">Integral membrane protein</fullName>
    </recommendedName>
</protein>
<accession>X0PV89</accession>
<gene>
    <name evidence="2" type="ORF">FC83_GL002287</name>
</gene>
<evidence type="ECO:0000256" key="1">
    <source>
        <dbReference type="SAM" id="Phobius"/>
    </source>
</evidence>
<sequence length="116" mass="13653">MRKLRKLVQNHWVLYTLLAILLAVILPLISAVLHISAANRVLWLFLVIDSIYAIWNGYHIAKHHFSRWSLFIFPVIFLGFALIRYNPYVYYLAGLYLCLSYLTCSLVWPKQVKITK</sequence>
<keyword evidence="1" id="KW-1133">Transmembrane helix</keyword>
<feature type="transmembrane region" description="Helical" evidence="1">
    <location>
        <begin position="41"/>
        <end position="58"/>
    </location>
</feature>
<name>X0PV89_9LACO</name>
<dbReference type="AlphaFoldDB" id="X0PV89"/>
<comment type="caution">
    <text evidence="2">The sequence shown here is derived from an EMBL/GenBank/DDBJ whole genome shotgun (WGS) entry which is preliminary data.</text>
</comment>